<feature type="domain" description="RING-type" evidence="7">
    <location>
        <begin position="1338"/>
        <end position="1373"/>
    </location>
</feature>
<feature type="compositionally biased region" description="Polar residues" evidence="6">
    <location>
        <begin position="78"/>
        <end position="99"/>
    </location>
</feature>
<dbReference type="Gene3D" id="3.90.70.10">
    <property type="entry name" value="Cysteine proteinases"/>
    <property type="match status" value="1"/>
</dbReference>
<keyword evidence="4" id="KW-0833">Ubl conjugation pathway</keyword>
<dbReference type="GO" id="GO:0008270">
    <property type="term" value="F:zinc ion binding"/>
    <property type="evidence" value="ECO:0007669"/>
    <property type="project" value="UniProtKB-KW"/>
</dbReference>
<evidence type="ECO:0000259" key="7">
    <source>
        <dbReference type="PROSITE" id="PS50089"/>
    </source>
</evidence>
<dbReference type="Gene3D" id="3.10.20.90">
    <property type="entry name" value="Phosphatidylinositol 3-kinase Catalytic Subunit, Chain A, domain 1"/>
    <property type="match status" value="1"/>
</dbReference>
<keyword evidence="5" id="KW-0862">Zinc</keyword>
<evidence type="ECO:0000259" key="8">
    <source>
        <dbReference type="PROSITE" id="PS50144"/>
    </source>
</evidence>
<dbReference type="PANTHER" id="PTHR43215:SF14">
    <property type="entry name" value="RADIAL SPOKE HEAD 1 HOMOLOG"/>
    <property type="match status" value="1"/>
</dbReference>
<evidence type="ECO:0000256" key="4">
    <source>
        <dbReference type="ARBA" id="ARBA00022786"/>
    </source>
</evidence>
<dbReference type="Pfam" id="PF00443">
    <property type="entry name" value="UCH"/>
    <property type="match status" value="1"/>
</dbReference>
<keyword evidence="5" id="KW-0479">Metal-binding</keyword>
<feature type="compositionally biased region" description="Polar residues" evidence="6">
    <location>
        <begin position="150"/>
        <end position="161"/>
    </location>
</feature>
<feature type="domain" description="MATH" evidence="8">
    <location>
        <begin position="266"/>
        <end position="451"/>
    </location>
</feature>
<dbReference type="Pfam" id="PF02493">
    <property type="entry name" value="MORN"/>
    <property type="match status" value="4"/>
</dbReference>
<dbReference type="SUPFAM" id="SSF57850">
    <property type="entry name" value="RING/U-box"/>
    <property type="match status" value="1"/>
</dbReference>
<sequence>MSIVEPPPLLFGQHAQSPSSPSFSSPPQSPNHLHHAQTPVSSPPPLPAAAAEDVDMSTSTTLQPPTGQNHDRHADAQMQDSGGLTNGHTDANTNRSNALPASDVAVEVAAVDEDAMDTTPDNSQGLVLPNGSADPNGAPGVTPSSPAPNGVSQDAPGSNNRPPDVASIEDPPLPENVLPVEPPPPIDPSLQPPPPPVEPVRSDSDSSDDDDGGQPWHPIQEDTSSPDEAELKEIEASVEVSALDHDYWEKKAFVPLDEPEFTPGASGRIEWLIEHYNGTKEMPNRDLVMKSQVVSIGGYDWQIKFYPKGNDSDYLSVYVECLSVHDKEVKKEDVKASEEGSRDDEEMASTKDGATDTGSVVSEPQHAPLPLLGSRSVPKRKSVAAQVSVVLYNPSEPRVNISRTCLHRFCTGSPDWGWTRFHGPYYDIPHRIRGQRQAMLRDDKLAFTGYIRIINDETNCLWEHHSRDNPWDSFAMTGLQSIALGEGTSAPGGNMISAVASWLLFKPFREFLYDFQVPDPEKDAFVRPKPLISALQKILYMLRTQVKPGSGAVGLDDLMDALEWYGIHERQDKLDVIETWEILRFKIEEELQDTPYTNILNNLFGEKRNYASGVPNYRAPVIGVSSMQEAINKATHFTDPGKPLPQLLTIELERQEFDMASRSYVKLLNKVRLDDHINIQGTSYTLYGFIVHKQTLQSYLYHPVLRPEGPGTKWYSYTDAREENMVKCLTKRQAIDAHEGKNGGEKVIGNEPIAYIVMYVRDDITQLAFKSQPDSEKWQVPEWLLNEVEKQRASSAPPPSSSPPHPAESPTPDAQQEVKPSDIALPKVHSFQVIDSRAFLQHEGPGIFDAYDPKWQTGVSELVYSVQLAATDGCREIRDKLAAAVKDIKDPRQIKFWFLDAIRGMYARPNLLGTGKIEYSCGSTDHYADESKVWALQDYPYSWTAYRIWIHVIDYANLPELSKEQPKSPEPAQQSQASVSEAPPTNDVPAPEVPVISPPEDTPMSEPDESIPERSESQQQETQPPAQDTTELVDTAMIEVEVEVSADTDLVADPPAVDVVIPNPTAPTDTEMSGTQENPPLPPPPAALPTEPAPPVQQSQQTTPPPPPPEEIYFFIKFFDPQTQTLQSRGSYIAPKAARVDNTITSLLGLPSDKKIELFEEEDLTSAHPIRARKSFESNELHNTTIIIASFPVNEEQRSALAAQAAFADPQAFLAYRAQLRNFPSRLNGHFTYNYFSSQYYKGEIKNGHRHGHGTRIYHSGATYEGSFRLSQRHGHGLYTFQNGDTYDGEWVANQQHGTGTFVEAATGNTYVGGWKNDKRFGEGVTHWKNAQETERLCRICWEESADAAFYDCGHVVACLPCARRVENCPVCRKRVVSAMKLYYVA</sequence>
<dbReference type="GO" id="GO:0004843">
    <property type="term" value="F:cysteine-type deubiquitinase activity"/>
    <property type="evidence" value="ECO:0007669"/>
    <property type="project" value="InterPro"/>
</dbReference>
<dbReference type="InterPro" id="IPR001841">
    <property type="entry name" value="Znf_RING"/>
</dbReference>
<dbReference type="Pfam" id="PF22486">
    <property type="entry name" value="MATH_2"/>
    <property type="match status" value="1"/>
</dbReference>
<feature type="region of interest" description="Disordered" evidence="6">
    <location>
        <begin position="1"/>
        <end position="229"/>
    </location>
</feature>
<dbReference type="Pfam" id="PF12436">
    <property type="entry name" value="USP7_ICP0_bdg"/>
    <property type="match status" value="1"/>
</dbReference>
<feature type="compositionally biased region" description="Polar residues" evidence="6">
    <location>
        <begin position="1017"/>
        <end position="1029"/>
    </location>
</feature>
<dbReference type="InterPro" id="IPR001394">
    <property type="entry name" value="Peptidase_C19_UCH"/>
</dbReference>
<dbReference type="PROSITE" id="PS50089">
    <property type="entry name" value="ZF_RING_2"/>
    <property type="match status" value="1"/>
</dbReference>
<dbReference type="Proteomes" id="UP000800093">
    <property type="component" value="Unassembled WGS sequence"/>
</dbReference>
<dbReference type="SMART" id="SM00698">
    <property type="entry name" value="MORN"/>
    <property type="match status" value="4"/>
</dbReference>
<dbReference type="EMBL" id="ML986663">
    <property type="protein sequence ID" value="KAF2261157.1"/>
    <property type="molecule type" value="Genomic_DNA"/>
</dbReference>
<dbReference type="InterPro" id="IPR013083">
    <property type="entry name" value="Znf_RING/FYVE/PHD"/>
</dbReference>
<evidence type="ECO:0000256" key="2">
    <source>
        <dbReference type="ARBA" id="ARBA00022490"/>
    </source>
</evidence>
<feature type="region of interest" description="Disordered" evidence="6">
    <location>
        <begin position="790"/>
        <end position="818"/>
    </location>
</feature>
<dbReference type="SMART" id="SM00184">
    <property type="entry name" value="RING"/>
    <property type="match status" value="1"/>
</dbReference>
<dbReference type="GO" id="GO:0005737">
    <property type="term" value="C:cytoplasm"/>
    <property type="evidence" value="ECO:0007669"/>
    <property type="project" value="UniProtKB-SubCell"/>
</dbReference>
<feature type="region of interest" description="Disordered" evidence="6">
    <location>
        <begin position="1056"/>
        <end position="1110"/>
    </location>
</feature>
<protein>
    <submittedName>
        <fullName evidence="9">Uncharacterized protein</fullName>
    </submittedName>
</protein>
<dbReference type="InterPro" id="IPR008974">
    <property type="entry name" value="TRAF-like"/>
</dbReference>
<dbReference type="InterPro" id="IPR003409">
    <property type="entry name" value="MORN"/>
</dbReference>
<name>A0A9P4K209_9PLEO</name>
<proteinExistence type="predicted"/>
<feature type="compositionally biased region" description="Pro residues" evidence="6">
    <location>
        <begin position="180"/>
        <end position="198"/>
    </location>
</feature>
<evidence type="ECO:0000313" key="9">
    <source>
        <dbReference type="EMBL" id="KAF2261157.1"/>
    </source>
</evidence>
<dbReference type="InterPro" id="IPR002083">
    <property type="entry name" value="MATH/TRAF_dom"/>
</dbReference>
<dbReference type="SUPFAM" id="SSF82185">
    <property type="entry name" value="Histone H3 K4-specific methyltransferase SET7/9 N-terminal domain"/>
    <property type="match status" value="1"/>
</dbReference>
<keyword evidence="10" id="KW-1185">Reference proteome</keyword>
<feature type="compositionally biased region" description="Pro residues" evidence="6">
    <location>
        <begin position="796"/>
        <end position="809"/>
    </location>
</feature>
<feature type="compositionally biased region" description="Polar residues" evidence="6">
    <location>
        <begin position="56"/>
        <end position="68"/>
    </location>
</feature>
<gene>
    <name evidence="9" type="ORF">CC78DRAFT_500533</name>
</gene>
<dbReference type="InterPro" id="IPR024729">
    <property type="entry name" value="USP7_ICP0-binding_dom"/>
</dbReference>
<dbReference type="Gene3D" id="2.20.110.10">
    <property type="entry name" value="Histone H3 K4-specific methyltransferase SET7/9 N-terminal domain"/>
    <property type="match status" value="1"/>
</dbReference>
<keyword evidence="3" id="KW-0677">Repeat</keyword>
<organism evidence="9 10">
    <name type="scientific">Lojkania enalia</name>
    <dbReference type="NCBI Taxonomy" id="147567"/>
    <lineage>
        <taxon>Eukaryota</taxon>
        <taxon>Fungi</taxon>
        <taxon>Dikarya</taxon>
        <taxon>Ascomycota</taxon>
        <taxon>Pezizomycotina</taxon>
        <taxon>Dothideomycetes</taxon>
        <taxon>Pleosporomycetidae</taxon>
        <taxon>Pleosporales</taxon>
        <taxon>Pleosporales incertae sedis</taxon>
        <taxon>Lojkania</taxon>
    </lineage>
</organism>
<dbReference type="SUPFAM" id="SSF54001">
    <property type="entry name" value="Cysteine proteinases"/>
    <property type="match status" value="1"/>
</dbReference>
<evidence type="ECO:0000256" key="1">
    <source>
        <dbReference type="ARBA" id="ARBA00004496"/>
    </source>
</evidence>
<comment type="subcellular location">
    <subcellularLocation>
        <location evidence="1">Cytoplasm</location>
    </subcellularLocation>
</comment>
<reference evidence="10" key="1">
    <citation type="journal article" date="2020" name="Stud. Mycol.">
        <title>101 Dothideomycetes genomes: A test case for predicting lifestyles and emergence of pathogens.</title>
        <authorList>
            <person name="Haridas S."/>
            <person name="Albert R."/>
            <person name="Binder M."/>
            <person name="Bloem J."/>
            <person name="LaButti K."/>
            <person name="Salamov A."/>
            <person name="Andreopoulos B."/>
            <person name="Baker S."/>
            <person name="Barry K."/>
            <person name="Bills G."/>
            <person name="Bluhm B."/>
            <person name="Cannon C."/>
            <person name="Castanera R."/>
            <person name="Culley D."/>
            <person name="Daum C."/>
            <person name="Ezra D."/>
            <person name="Gonzalez J."/>
            <person name="Henrissat B."/>
            <person name="Kuo A."/>
            <person name="Liang C."/>
            <person name="Lipzen A."/>
            <person name="Lutzoni F."/>
            <person name="Magnuson J."/>
            <person name="Mondo S."/>
            <person name="Nolan M."/>
            <person name="Ohm R."/>
            <person name="Pangilinan J."/>
            <person name="Park H.-J."/>
            <person name="Ramirez L."/>
            <person name="Alfaro M."/>
            <person name="Sun H."/>
            <person name="Tritt A."/>
            <person name="Yoshinaga Y."/>
            <person name="Zwiers L.-H."/>
            <person name="Turgeon B."/>
            <person name="Goodwin S."/>
            <person name="Spatafora J."/>
            <person name="Crous P."/>
            <person name="Grigoriev I."/>
        </authorList>
    </citation>
    <scope>NUCLEOTIDE SEQUENCE [LARGE SCALE GENOMIC DNA]</scope>
    <source>
        <strain evidence="10">CBS 304.66</strain>
    </source>
</reference>
<dbReference type="Gene3D" id="3.30.40.10">
    <property type="entry name" value="Zinc/RING finger domain, C3HC4 (zinc finger)"/>
    <property type="match status" value="1"/>
</dbReference>
<dbReference type="InterPro" id="IPR038765">
    <property type="entry name" value="Papain-like_cys_pep_sf"/>
</dbReference>
<dbReference type="PROSITE" id="PS50144">
    <property type="entry name" value="MATH"/>
    <property type="match status" value="1"/>
</dbReference>
<comment type="caution">
    <text evidence="9">The sequence shown here is derived from an EMBL/GenBank/DDBJ whole genome shotgun (WGS) entry which is preliminary data.</text>
</comment>
<dbReference type="PANTHER" id="PTHR43215">
    <property type="entry name" value="RADIAL SPOKE HEAD 1 HOMOLOG"/>
    <property type="match status" value="1"/>
</dbReference>
<dbReference type="Gene3D" id="2.60.210.10">
    <property type="entry name" value="Apoptosis, Tumor Necrosis Factor Receptor Associated Protein 2, Chain A"/>
    <property type="match status" value="1"/>
</dbReference>
<keyword evidence="5" id="KW-0863">Zinc-finger</keyword>
<evidence type="ECO:0000256" key="5">
    <source>
        <dbReference type="PROSITE-ProRule" id="PRU00175"/>
    </source>
</evidence>
<feature type="region of interest" description="Disordered" evidence="6">
    <location>
        <begin position="962"/>
        <end position="1029"/>
    </location>
</feature>
<feature type="compositionally biased region" description="Pro residues" evidence="6">
    <location>
        <begin position="1079"/>
        <end position="1095"/>
    </location>
</feature>
<dbReference type="Pfam" id="PF13920">
    <property type="entry name" value="zf-C3HC4_3"/>
    <property type="match status" value="1"/>
</dbReference>
<evidence type="ECO:0000256" key="3">
    <source>
        <dbReference type="ARBA" id="ARBA00022737"/>
    </source>
</evidence>
<evidence type="ECO:0000256" key="6">
    <source>
        <dbReference type="SAM" id="MobiDB-lite"/>
    </source>
</evidence>
<feature type="compositionally biased region" description="Low complexity" evidence="6">
    <location>
        <begin position="16"/>
        <end position="26"/>
    </location>
</feature>
<dbReference type="OrthoDB" id="294378at2759"/>
<feature type="compositionally biased region" description="Basic and acidic residues" evidence="6">
    <location>
        <begin position="330"/>
        <end position="340"/>
    </location>
</feature>
<dbReference type="GO" id="GO:0016579">
    <property type="term" value="P:protein deubiquitination"/>
    <property type="evidence" value="ECO:0007669"/>
    <property type="project" value="InterPro"/>
</dbReference>
<evidence type="ECO:0000313" key="10">
    <source>
        <dbReference type="Proteomes" id="UP000800093"/>
    </source>
</evidence>
<dbReference type="SUPFAM" id="SSF49599">
    <property type="entry name" value="TRAF domain-like"/>
    <property type="match status" value="1"/>
</dbReference>
<keyword evidence="2" id="KW-0963">Cytoplasm</keyword>
<accession>A0A9P4K209</accession>
<feature type="region of interest" description="Disordered" evidence="6">
    <location>
        <begin position="330"/>
        <end position="374"/>
    </location>
</feature>
<feature type="compositionally biased region" description="Polar residues" evidence="6">
    <location>
        <begin position="1066"/>
        <end position="1078"/>
    </location>
</feature>